<proteinExistence type="predicted"/>
<gene>
    <name evidence="1" type="ORF">KAM351_18300</name>
</gene>
<dbReference type="SUPFAM" id="SSF47413">
    <property type="entry name" value="lambda repressor-like DNA-binding domains"/>
    <property type="match status" value="1"/>
</dbReference>
<name>A0AA37FTQ3_AERCA</name>
<reference evidence="1" key="1">
    <citation type="submission" date="2021-07" db="EMBL/GenBank/DDBJ databases">
        <title>Draft genome sequence of carbapenem-resistant Aeromonas spp. in Japan.</title>
        <authorList>
            <person name="Maehana S."/>
            <person name="Suzuki M."/>
            <person name="Kitasato H."/>
        </authorList>
    </citation>
    <scope>NUCLEOTIDE SEQUENCE</scope>
    <source>
        <strain evidence="1">KAM351</strain>
    </source>
</reference>
<sequence length="68" mass="7582">MKKNDAIQFFGGSNALARALGAAKSTVSEWPEVIPEKFAARIHFVSGEKLDFCLEDYRPEQHETQQAA</sequence>
<dbReference type="Proteomes" id="UP000886934">
    <property type="component" value="Unassembled WGS sequence"/>
</dbReference>
<protein>
    <recommendedName>
        <fullName evidence="3">Cro/Cl family transcriptional regulator</fullName>
    </recommendedName>
</protein>
<evidence type="ECO:0000313" key="1">
    <source>
        <dbReference type="EMBL" id="GJA63219.1"/>
    </source>
</evidence>
<dbReference type="EMBL" id="BPNN01000022">
    <property type="protein sequence ID" value="GJA63219.1"/>
    <property type="molecule type" value="Genomic_DNA"/>
</dbReference>
<organism evidence="1 2">
    <name type="scientific">Aeromonas caviae</name>
    <name type="common">Aeromonas punctata</name>
    <dbReference type="NCBI Taxonomy" id="648"/>
    <lineage>
        <taxon>Bacteria</taxon>
        <taxon>Pseudomonadati</taxon>
        <taxon>Pseudomonadota</taxon>
        <taxon>Gammaproteobacteria</taxon>
        <taxon>Aeromonadales</taxon>
        <taxon>Aeromonadaceae</taxon>
        <taxon>Aeromonas</taxon>
    </lineage>
</organism>
<accession>A0AA37FTQ3</accession>
<evidence type="ECO:0000313" key="2">
    <source>
        <dbReference type="Proteomes" id="UP000886934"/>
    </source>
</evidence>
<dbReference type="GO" id="GO:0003677">
    <property type="term" value="F:DNA binding"/>
    <property type="evidence" value="ECO:0007669"/>
    <property type="project" value="InterPro"/>
</dbReference>
<evidence type="ECO:0008006" key="3">
    <source>
        <dbReference type="Google" id="ProtNLM"/>
    </source>
</evidence>
<dbReference type="Pfam" id="PF14549">
    <property type="entry name" value="P22_Cro"/>
    <property type="match status" value="1"/>
</dbReference>
<comment type="caution">
    <text evidence="1">The sequence shown here is derived from an EMBL/GenBank/DDBJ whole genome shotgun (WGS) entry which is preliminary data.</text>
</comment>
<dbReference type="RefSeq" id="WP_043129257.1">
    <property type="nucleotide sequence ID" value="NZ_BPNJ01000020.1"/>
</dbReference>
<dbReference type="InterPro" id="IPR010982">
    <property type="entry name" value="Lambda_DNA-bd_dom_sf"/>
</dbReference>
<dbReference type="AlphaFoldDB" id="A0AA37FTQ3"/>
<dbReference type="Gene3D" id="1.10.260.40">
    <property type="entry name" value="lambda repressor-like DNA-binding domains"/>
    <property type="match status" value="1"/>
</dbReference>